<accession>A0ABZ0JYY2</accession>
<evidence type="ECO:0000313" key="2">
    <source>
        <dbReference type="Proteomes" id="UP001529491"/>
    </source>
</evidence>
<keyword evidence="2" id="KW-1185">Reference proteome</keyword>
<dbReference type="EMBL" id="CP136522">
    <property type="protein sequence ID" value="WOT05492.1"/>
    <property type="molecule type" value="Genomic_DNA"/>
</dbReference>
<reference evidence="1 2" key="1">
    <citation type="submission" date="2023-10" db="EMBL/GenBank/DDBJ databases">
        <title>Complete genome sequence of Shewanella sp. DAU334.</title>
        <authorList>
            <person name="Lee Y.-S."/>
            <person name="Jeong H.-R."/>
            <person name="Hwang E.-J."/>
            <person name="Choi Y.-L."/>
            <person name="Kim G.-D."/>
        </authorList>
    </citation>
    <scope>NUCLEOTIDE SEQUENCE [LARGE SCALE GENOMIC DNA]</scope>
    <source>
        <strain evidence="1 2">DAU334</strain>
    </source>
</reference>
<name>A0ABZ0JYY2_9GAMM</name>
<dbReference type="Proteomes" id="UP001529491">
    <property type="component" value="Chromosome"/>
</dbReference>
<gene>
    <name evidence="1" type="ORF">RGE70_01300</name>
</gene>
<organism evidence="1 2">
    <name type="scientific">Shewanella youngdeokensis</name>
    <dbReference type="NCBI Taxonomy" id="2999068"/>
    <lineage>
        <taxon>Bacteria</taxon>
        <taxon>Pseudomonadati</taxon>
        <taxon>Pseudomonadota</taxon>
        <taxon>Gammaproteobacteria</taxon>
        <taxon>Alteromonadales</taxon>
        <taxon>Shewanellaceae</taxon>
        <taxon>Shewanella</taxon>
    </lineage>
</organism>
<protein>
    <recommendedName>
        <fullName evidence="3">FAD/FMN-containing dehydrogenase</fullName>
    </recommendedName>
</protein>
<evidence type="ECO:0008006" key="3">
    <source>
        <dbReference type="Google" id="ProtNLM"/>
    </source>
</evidence>
<dbReference type="RefSeq" id="WP_310469750.1">
    <property type="nucleotide sequence ID" value="NZ_CP136522.1"/>
</dbReference>
<proteinExistence type="predicted"/>
<sequence length="153" mass="16792">MKAIILLMISVFITPVWANSLVVGDSLAVLTLQDQFGADYVVDGNIKRILFSRSMDGGTIIQTVLKADPQLPKDSSLIYVADISAMPPLVGRYIAIPQFKKFTFRMALDSGGDITKMLPEQADQATLIDMKANKVINIRFFDATEPLLAALNE</sequence>
<evidence type="ECO:0000313" key="1">
    <source>
        <dbReference type="EMBL" id="WOT05492.1"/>
    </source>
</evidence>